<sequence length="177" mass="19059">MNAEVQTNALQAMGIGGQKELIGKLRKEVWAGFSPTDALKRIANVSERTTAENHIQKTVPDAFVQFDAGTGTWIKPRTGGNAKEVALATRLTHSQENLSMWHELQLRGSEGLTPTQNASLGVSLADASKQVFGSDLFNGVPANKIAEGLISIVNSQTYRDAVKDKLTAVFMKAGTFD</sequence>
<comment type="caution">
    <text evidence="1">The sequence shown here is derived from an EMBL/GenBank/DDBJ whole genome shotgun (WGS) entry which is preliminary data.</text>
</comment>
<protein>
    <submittedName>
        <fullName evidence="1">Uncharacterized protein</fullName>
    </submittedName>
</protein>
<dbReference type="EMBL" id="PFEE01000067">
    <property type="protein sequence ID" value="PJE63454.1"/>
    <property type="molecule type" value="Genomic_DNA"/>
</dbReference>
<name>A0A2M8KU53_9BACT</name>
<dbReference type="AlphaFoldDB" id="A0A2M8KU53"/>
<dbReference type="Proteomes" id="UP000231569">
    <property type="component" value="Unassembled WGS sequence"/>
</dbReference>
<evidence type="ECO:0000313" key="1">
    <source>
        <dbReference type="EMBL" id="PJE63454.1"/>
    </source>
</evidence>
<reference evidence="2" key="1">
    <citation type="submission" date="2017-09" db="EMBL/GenBank/DDBJ databases">
        <title>Depth-based differentiation of microbial function through sediment-hosted aquifers and enrichment of novel symbionts in the deep terrestrial subsurface.</title>
        <authorList>
            <person name="Probst A.J."/>
            <person name="Ladd B."/>
            <person name="Jarett J.K."/>
            <person name="Geller-Mcgrath D.E."/>
            <person name="Sieber C.M.K."/>
            <person name="Emerson J.B."/>
            <person name="Anantharaman K."/>
            <person name="Thomas B.C."/>
            <person name="Malmstrom R."/>
            <person name="Stieglmeier M."/>
            <person name="Klingl A."/>
            <person name="Woyke T."/>
            <person name="Ryan C.M."/>
            <person name="Banfield J.F."/>
        </authorList>
    </citation>
    <scope>NUCLEOTIDE SEQUENCE [LARGE SCALE GENOMIC DNA]</scope>
</reference>
<feature type="non-terminal residue" evidence="1">
    <location>
        <position position="177"/>
    </location>
</feature>
<proteinExistence type="predicted"/>
<accession>A0A2M8KU53</accession>
<organism evidence="1 2">
    <name type="scientific">Candidatus Roizmanbacteria bacterium CG10_big_fil_rev_8_21_14_0_10_45_7</name>
    <dbReference type="NCBI Taxonomy" id="1974854"/>
    <lineage>
        <taxon>Bacteria</taxon>
        <taxon>Candidatus Roizmaniibacteriota</taxon>
    </lineage>
</organism>
<gene>
    <name evidence="1" type="ORF">COU89_03265</name>
</gene>
<evidence type="ECO:0000313" key="2">
    <source>
        <dbReference type="Proteomes" id="UP000231569"/>
    </source>
</evidence>